<organism evidence="2 3">
    <name type="scientific">Colletotrichum siamense</name>
    <name type="common">Anthracnose fungus</name>
    <dbReference type="NCBI Taxonomy" id="690259"/>
    <lineage>
        <taxon>Eukaryota</taxon>
        <taxon>Fungi</taxon>
        <taxon>Dikarya</taxon>
        <taxon>Ascomycota</taxon>
        <taxon>Pezizomycotina</taxon>
        <taxon>Sordariomycetes</taxon>
        <taxon>Hypocreomycetidae</taxon>
        <taxon>Glomerellales</taxon>
        <taxon>Glomerellaceae</taxon>
        <taxon>Colletotrichum</taxon>
        <taxon>Colletotrichum gloeosporioides species complex</taxon>
    </lineage>
</organism>
<feature type="region of interest" description="Disordered" evidence="1">
    <location>
        <begin position="45"/>
        <end position="74"/>
    </location>
</feature>
<comment type="caution">
    <text evidence="2">The sequence shown here is derived from an EMBL/GenBank/DDBJ whole genome shotgun (WGS) entry which is preliminary data.</text>
</comment>
<proteinExistence type="predicted"/>
<keyword evidence="3" id="KW-1185">Reference proteome</keyword>
<protein>
    <submittedName>
        <fullName evidence="2">Uncharacterized protein</fullName>
    </submittedName>
</protein>
<sequence length="190" mass="21438">MSHASSEVYEPPVVLCAGNWRITRRRHSTQPHKLPTIQSTYQWRRETDGTRLADRKRRDVQGPRGHSPADSGRAEVGCLPHRHLAKMGSLFWAAVGPFFFSSPYLWGGGEERGTRRGWGGGRDDVVVTTGVRIQFIPKCERWLTLDLCLSLSHSLYFATVSFKKRTRTARKAEAEAEADSNRDWAAETAV</sequence>
<accession>A0A9P5F1C2</accession>
<reference evidence="2" key="1">
    <citation type="submission" date="2019-06" db="EMBL/GenBank/DDBJ databases">
        <authorList>
            <person name="Gan P."/>
            <person name="Shirasu K."/>
        </authorList>
    </citation>
    <scope>NUCLEOTIDE SEQUENCE [LARGE SCALE GENOMIC DNA]</scope>
    <source>
        <strain evidence="2">CAD2</strain>
    </source>
</reference>
<evidence type="ECO:0000313" key="2">
    <source>
        <dbReference type="EMBL" id="KAF4863898.1"/>
    </source>
</evidence>
<evidence type="ECO:0000313" key="3">
    <source>
        <dbReference type="Proteomes" id="UP000711996"/>
    </source>
</evidence>
<dbReference type="EMBL" id="QPMT01000005">
    <property type="protein sequence ID" value="KAF4863898.1"/>
    <property type="molecule type" value="Genomic_DNA"/>
</dbReference>
<feature type="compositionally biased region" description="Basic and acidic residues" evidence="1">
    <location>
        <begin position="45"/>
        <end position="61"/>
    </location>
</feature>
<dbReference type="AlphaFoldDB" id="A0A9P5F1C2"/>
<evidence type="ECO:0000256" key="1">
    <source>
        <dbReference type="SAM" id="MobiDB-lite"/>
    </source>
</evidence>
<gene>
    <name evidence="2" type="ORF">CGCSCA2_v002498</name>
</gene>
<dbReference type="Proteomes" id="UP000711996">
    <property type="component" value="Unassembled WGS sequence"/>
</dbReference>
<name>A0A9P5F1C2_COLSI</name>